<organism evidence="7 8">
    <name type="scientific">Oceanimonas doudoroffii</name>
    <dbReference type="NCBI Taxonomy" id="84158"/>
    <lineage>
        <taxon>Bacteria</taxon>
        <taxon>Pseudomonadati</taxon>
        <taxon>Pseudomonadota</taxon>
        <taxon>Gammaproteobacteria</taxon>
        <taxon>Aeromonadales</taxon>
        <taxon>Aeromonadaceae</taxon>
        <taxon>Oceanimonas</taxon>
    </lineage>
</organism>
<dbReference type="Pfam" id="PF16925">
    <property type="entry name" value="TetR_C_13"/>
    <property type="match status" value="1"/>
</dbReference>
<dbReference type="InterPro" id="IPR036271">
    <property type="entry name" value="Tet_transcr_reg_TetR-rel_C_sf"/>
</dbReference>
<evidence type="ECO:0000256" key="3">
    <source>
        <dbReference type="ARBA" id="ARBA00023163"/>
    </source>
</evidence>
<dbReference type="Gene3D" id="1.10.357.10">
    <property type="entry name" value="Tetracycline Repressor, domain 2"/>
    <property type="match status" value="1"/>
</dbReference>
<keyword evidence="1" id="KW-0805">Transcription regulation</keyword>
<dbReference type="InterPro" id="IPR009057">
    <property type="entry name" value="Homeodomain-like_sf"/>
</dbReference>
<proteinExistence type="predicted"/>
<dbReference type="OrthoDB" id="4541465at2"/>
<dbReference type="InterPro" id="IPR001647">
    <property type="entry name" value="HTH_TetR"/>
</dbReference>
<feature type="compositionally biased region" description="Basic residues" evidence="5">
    <location>
        <begin position="1"/>
        <end position="14"/>
    </location>
</feature>
<dbReference type="GO" id="GO:0003677">
    <property type="term" value="F:DNA binding"/>
    <property type="evidence" value="ECO:0007669"/>
    <property type="project" value="UniProtKB-UniRule"/>
</dbReference>
<dbReference type="InterPro" id="IPR011075">
    <property type="entry name" value="TetR_C"/>
</dbReference>
<evidence type="ECO:0000313" key="8">
    <source>
        <dbReference type="Proteomes" id="UP000242757"/>
    </source>
</evidence>
<protein>
    <submittedName>
        <fullName evidence="7">TetR family transcriptional regulator</fullName>
    </submittedName>
</protein>
<keyword evidence="2 4" id="KW-0238">DNA-binding</keyword>
<dbReference type="PROSITE" id="PS50977">
    <property type="entry name" value="HTH_TETR_2"/>
    <property type="match status" value="1"/>
</dbReference>
<accession>A0A233RDC8</accession>
<dbReference type="PANTHER" id="PTHR47506:SF6">
    <property type="entry name" value="HTH-TYPE TRANSCRIPTIONAL REPRESSOR NEMR"/>
    <property type="match status" value="1"/>
</dbReference>
<dbReference type="PRINTS" id="PR00455">
    <property type="entry name" value="HTHTETR"/>
</dbReference>
<evidence type="ECO:0000256" key="2">
    <source>
        <dbReference type="ARBA" id="ARBA00023125"/>
    </source>
</evidence>
<keyword evidence="3" id="KW-0804">Transcription</keyword>
<name>A0A233RDC8_9GAMM</name>
<evidence type="ECO:0000256" key="1">
    <source>
        <dbReference type="ARBA" id="ARBA00023015"/>
    </source>
</evidence>
<dbReference type="Proteomes" id="UP000242757">
    <property type="component" value="Unassembled WGS sequence"/>
</dbReference>
<dbReference type="SUPFAM" id="SSF48498">
    <property type="entry name" value="Tetracyclin repressor-like, C-terminal domain"/>
    <property type="match status" value="1"/>
</dbReference>
<dbReference type="RefSeq" id="WP_094201246.1">
    <property type="nucleotide sequence ID" value="NZ_NBIM01000004.1"/>
</dbReference>
<feature type="domain" description="HTH tetR-type" evidence="6">
    <location>
        <begin position="20"/>
        <end position="80"/>
    </location>
</feature>
<gene>
    <name evidence="7" type="ORF">B6S08_13070</name>
</gene>
<comment type="caution">
    <text evidence="7">The sequence shown here is derived from an EMBL/GenBank/DDBJ whole genome shotgun (WGS) entry which is preliminary data.</text>
</comment>
<dbReference type="AlphaFoldDB" id="A0A233RDC8"/>
<dbReference type="Pfam" id="PF00440">
    <property type="entry name" value="TetR_N"/>
    <property type="match status" value="1"/>
</dbReference>
<dbReference type="PANTHER" id="PTHR47506">
    <property type="entry name" value="TRANSCRIPTIONAL REGULATORY PROTEIN"/>
    <property type="match status" value="1"/>
</dbReference>
<feature type="DNA-binding region" description="H-T-H motif" evidence="4">
    <location>
        <begin position="43"/>
        <end position="62"/>
    </location>
</feature>
<dbReference type="SUPFAM" id="SSF46689">
    <property type="entry name" value="Homeodomain-like"/>
    <property type="match status" value="1"/>
</dbReference>
<feature type="region of interest" description="Disordered" evidence="5">
    <location>
        <begin position="1"/>
        <end position="22"/>
    </location>
</feature>
<keyword evidence="8" id="KW-1185">Reference proteome</keyword>
<evidence type="ECO:0000256" key="5">
    <source>
        <dbReference type="SAM" id="MobiDB-lite"/>
    </source>
</evidence>
<reference evidence="7 8" key="1">
    <citation type="submission" date="2017-08" db="EMBL/GenBank/DDBJ databases">
        <title>A Genome Sequence of Oceanimonas doudoroffii ATCC 27123T.</title>
        <authorList>
            <person name="Brennan M.A."/>
            <person name="Maclea K.S."/>
            <person name="Mcclelland W.D."/>
            <person name="Trachtenberg A.M."/>
        </authorList>
    </citation>
    <scope>NUCLEOTIDE SEQUENCE [LARGE SCALE GENOMIC DNA]</scope>
    <source>
        <strain evidence="7 8">ATCC 27123</strain>
    </source>
</reference>
<evidence type="ECO:0000259" key="6">
    <source>
        <dbReference type="PROSITE" id="PS50977"/>
    </source>
</evidence>
<sequence>MNASTPKRRGRPPRQPRDNPDTRDALIRCGVAVLTEQGFVSTGIDGVLKQVGVPKGSFYHYFDSKEAFGRAIMERYAAYFAAKLDRWLLDDDTPPLKRIDHFMQDAMAGMARHHFRRGCLVGNLCQEVTILPDSYREQLQAILQSWEQRLAACLRLAAERGDLAADADCDRLAELFWIGWEGAVQRARIVQSDAPMALFGQEFLARLPR</sequence>
<evidence type="ECO:0000313" key="7">
    <source>
        <dbReference type="EMBL" id="OXY81409.1"/>
    </source>
</evidence>
<dbReference type="EMBL" id="NBIM01000004">
    <property type="protein sequence ID" value="OXY81409.1"/>
    <property type="molecule type" value="Genomic_DNA"/>
</dbReference>
<evidence type="ECO:0000256" key="4">
    <source>
        <dbReference type="PROSITE-ProRule" id="PRU00335"/>
    </source>
</evidence>